<sequence>MRVLILLAAMVAGLVSCNNHRERESPYSATLTFSLDTVYVDPGDEILFLRDNLIVSDLSPDERYLINFNRSELVAERIDLDALKLEKKIQFEKEGPERMPVYFSGFRINPEEQFLVWSNQSYGIYDQNAKKVKDLELEKIAADLLGGGETLPMGLFEDTD</sequence>
<keyword evidence="2" id="KW-1185">Reference proteome</keyword>
<accession>A0A1H6UAB3</accession>
<reference evidence="2" key="1">
    <citation type="submission" date="2016-10" db="EMBL/GenBank/DDBJ databases">
        <authorList>
            <person name="Varghese N."/>
            <person name="Submissions S."/>
        </authorList>
    </citation>
    <scope>NUCLEOTIDE SEQUENCE [LARGE SCALE GENOMIC DNA]</scope>
    <source>
        <strain evidence="2">IBRC-M 10761</strain>
    </source>
</reference>
<gene>
    <name evidence="1" type="ORF">SAMN05192553_101651</name>
</gene>
<dbReference type="Pfam" id="PF13970">
    <property type="entry name" value="DUF4221"/>
    <property type="match status" value="1"/>
</dbReference>
<dbReference type="STRING" id="1416801.SAMN05192553_101651"/>
<dbReference type="InterPro" id="IPR025316">
    <property type="entry name" value="DUF4221"/>
</dbReference>
<organism evidence="1 2">
    <name type="scientific">Cyclobacterium xiamenense</name>
    <dbReference type="NCBI Taxonomy" id="1297121"/>
    <lineage>
        <taxon>Bacteria</taxon>
        <taxon>Pseudomonadati</taxon>
        <taxon>Bacteroidota</taxon>
        <taxon>Cytophagia</taxon>
        <taxon>Cytophagales</taxon>
        <taxon>Cyclobacteriaceae</taxon>
        <taxon>Cyclobacterium</taxon>
    </lineage>
</organism>
<evidence type="ECO:0000313" key="1">
    <source>
        <dbReference type="EMBL" id="SEI87554.1"/>
    </source>
</evidence>
<proteinExistence type="predicted"/>
<dbReference type="Proteomes" id="UP000199403">
    <property type="component" value="Unassembled WGS sequence"/>
</dbReference>
<name>A0A1H6UAB3_9BACT</name>
<dbReference type="EMBL" id="FNZH01000001">
    <property type="protein sequence ID" value="SEI87554.1"/>
    <property type="molecule type" value="Genomic_DNA"/>
</dbReference>
<dbReference type="AlphaFoldDB" id="A0A1H6UAB3"/>
<dbReference type="PROSITE" id="PS51257">
    <property type="entry name" value="PROKAR_LIPOPROTEIN"/>
    <property type="match status" value="1"/>
</dbReference>
<protein>
    <submittedName>
        <fullName evidence="1">Uncharacterized protein</fullName>
    </submittedName>
</protein>
<evidence type="ECO:0000313" key="2">
    <source>
        <dbReference type="Proteomes" id="UP000199403"/>
    </source>
</evidence>